<feature type="domain" description="J" evidence="2">
    <location>
        <begin position="202"/>
        <end position="266"/>
    </location>
</feature>
<dbReference type="InterPro" id="IPR018253">
    <property type="entry name" value="DnaJ_domain_CS"/>
</dbReference>
<dbReference type="GO" id="GO:0005737">
    <property type="term" value="C:cytoplasm"/>
    <property type="evidence" value="ECO:0007669"/>
    <property type="project" value="TreeGrafter"/>
</dbReference>
<dbReference type="GO" id="GO:0042026">
    <property type="term" value="P:protein refolding"/>
    <property type="evidence" value="ECO:0007669"/>
    <property type="project" value="TreeGrafter"/>
</dbReference>
<dbReference type="SUPFAM" id="SSF46565">
    <property type="entry name" value="Chaperone J-domain"/>
    <property type="match status" value="1"/>
</dbReference>
<feature type="region of interest" description="Disordered" evidence="1">
    <location>
        <begin position="273"/>
        <end position="323"/>
    </location>
</feature>
<dbReference type="PROSITE" id="PS00636">
    <property type="entry name" value="DNAJ_1"/>
    <property type="match status" value="1"/>
</dbReference>
<dbReference type="InterPro" id="IPR001623">
    <property type="entry name" value="DnaJ_domain"/>
</dbReference>
<protein>
    <recommendedName>
        <fullName evidence="2">J domain-containing protein</fullName>
    </recommendedName>
</protein>
<gene>
    <name evidence="3" type="ORF">WJX74_003834</name>
</gene>
<keyword evidence="4" id="KW-1185">Reference proteome</keyword>
<sequence>MSAVLCSLEAALGTISVRSEVRTRARFCRPLHRRYTVSQEVAVRNRKCSAQSFVAQRAVAASSSSDPLLGDLNRLSDRALRSMLTSNEKEASELAMELSTLRELLLEEHQELQGSTYIKVLQGLLHHTLFKEADNLEGQWKRAFDQIANQVAGCDWSVTEPGKTSGAPQEEPKFSTWDEALSNKQPSSAASARDSPAVVDETLYRRLGVSVIAPPAGLKAAYRREALKTHPDVSDAPDAQQRFAELSEAYDVLSDSETRSIYDKQGLEGLKRARGAAAAGPSNASKAWDEFKPFTKSNKRTQARSSSAQVADSGLEERHTDSLPAMGDVVEYPLRELERDGRDKGVGLLVGRNMDRGDAATLPADTLDLCEIEPLRQEEEGSTRWLPDELGDVSFVRLQELTSLPVAEYDGRYDIWTIDVPLSEGCSGPALPEEIML</sequence>
<dbReference type="Proteomes" id="UP001438707">
    <property type="component" value="Unassembled WGS sequence"/>
</dbReference>
<dbReference type="SMART" id="SM00271">
    <property type="entry name" value="DnaJ"/>
    <property type="match status" value="1"/>
</dbReference>
<dbReference type="CDD" id="cd06257">
    <property type="entry name" value="DnaJ"/>
    <property type="match status" value="1"/>
</dbReference>
<dbReference type="InterPro" id="IPR036869">
    <property type="entry name" value="J_dom_sf"/>
</dbReference>
<reference evidence="3 4" key="1">
    <citation type="journal article" date="2024" name="Nat. Commun.">
        <title>Phylogenomics reveals the evolutionary origins of lichenization in chlorophyte algae.</title>
        <authorList>
            <person name="Puginier C."/>
            <person name="Libourel C."/>
            <person name="Otte J."/>
            <person name="Skaloud P."/>
            <person name="Haon M."/>
            <person name="Grisel S."/>
            <person name="Petersen M."/>
            <person name="Berrin J.G."/>
            <person name="Delaux P.M."/>
            <person name="Dal Grande F."/>
            <person name="Keller J."/>
        </authorList>
    </citation>
    <scope>NUCLEOTIDE SEQUENCE [LARGE SCALE GENOMIC DNA]</scope>
    <source>
        <strain evidence="3 4">SAG 2145</strain>
    </source>
</reference>
<evidence type="ECO:0000313" key="3">
    <source>
        <dbReference type="EMBL" id="KAK9842878.1"/>
    </source>
</evidence>
<evidence type="ECO:0000256" key="1">
    <source>
        <dbReference type="SAM" id="MobiDB-lite"/>
    </source>
</evidence>
<dbReference type="EMBL" id="JALJOS010000002">
    <property type="protein sequence ID" value="KAK9842878.1"/>
    <property type="molecule type" value="Genomic_DNA"/>
</dbReference>
<dbReference type="GO" id="GO:0051082">
    <property type="term" value="F:unfolded protein binding"/>
    <property type="evidence" value="ECO:0007669"/>
    <property type="project" value="TreeGrafter"/>
</dbReference>
<proteinExistence type="predicted"/>
<name>A0AAW1SB71_9CHLO</name>
<dbReference type="PANTHER" id="PTHR43096:SF67">
    <property type="entry name" value="DNAJ HEAT SHOCK FAMILY PROTEIN"/>
    <property type="match status" value="1"/>
</dbReference>
<organism evidence="3 4">
    <name type="scientific">Apatococcus lobatus</name>
    <dbReference type="NCBI Taxonomy" id="904363"/>
    <lineage>
        <taxon>Eukaryota</taxon>
        <taxon>Viridiplantae</taxon>
        <taxon>Chlorophyta</taxon>
        <taxon>core chlorophytes</taxon>
        <taxon>Trebouxiophyceae</taxon>
        <taxon>Chlorellales</taxon>
        <taxon>Chlorellaceae</taxon>
        <taxon>Apatococcus</taxon>
    </lineage>
</organism>
<dbReference type="PANTHER" id="PTHR43096">
    <property type="entry name" value="DNAJ HOMOLOG 1, MITOCHONDRIAL-RELATED"/>
    <property type="match status" value="1"/>
</dbReference>
<dbReference type="AlphaFoldDB" id="A0AAW1SB71"/>
<dbReference type="Gene3D" id="1.10.287.110">
    <property type="entry name" value="DnaJ domain"/>
    <property type="match status" value="1"/>
</dbReference>
<accession>A0AAW1SB71</accession>
<dbReference type="Pfam" id="PF00226">
    <property type="entry name" value="DnaJ"/>
    <property type="match status" value="1"/>
</dbReference>
<comment type="caution">
    <text evidence="3">The sequence shown here is derived from an EMBL/GenBank/DDBJ whole genome shotgun (WGS) entry which is preliminary data.</text>
</comment>
<dbReference type="PRINTS" id="PR00625">
    <property type="entry name" value="JDOMAIN"/>
</dbReference>
<feature type="compositionally biased region" description="Low complexity" evidence="1">
    <location>
        <begin position="275"/>
        <end position="286"/>
    </location>
</feature>
<evidence type="ECO:0000313" key="4">
    <source>
        <dbReference type="Proteomes" id="UP001438707"/>
    </source>
</evidence>
<evidence type="ECO:0000259" key="2">
    <source>
        <dbReference type="PROSITE" id="PS50076"/>
    </source>
</evidence>
<dbReference type="PROSITE" id="PS50076">
    <property type="entry name" value="DNAJ_2"/>
    <property type="match status" value="1"/>
</dbReference>